<proteinExistence type="predicted"/>
<accession>A0A0S3SAR9</accession>
<dbReference type="EMBL" id="AP015039">
    <property type="protein sequence ID" value="BAT89885.1"/>
    <property type="molecule type" value="Genomic_DNA"/>
</dbReference>
<gene>
    <name evidence="1" type="primary">Vigan.06G100400</name>
    <name evidence="1" type="ORF">VIGAN_06100400</name>
</gene>
<evidence type="ECO:0000313" key="1">
    <source>
        <dbReference type="EMBL" id="BAT89885.1"/>
    </source>
</evidence>
<dbReference type="AlphaFoldDB" id="A0A0S3SAR9"/>
<sequence length="67" mass="7399">MMSQTCFSIGKYDRIVQMAMTCLQLHAEMALQTSRALESARSSLKAGPTLTSGTSNVTIKIPYLNWD</sequence>
<reference evidence="1 2" key="1">
    <citation type="journal article" date="2015" name="Sci. Rep.">
        <title>The power of single molecule real-time sequencing technology in the de novo assembly of a eukaryotic genome.</title>
        <authorList>
            <person name="Sakai H."/>
            <person name="Naito K."/>
            <person name="Ogiso-Tanaka E."/>
            <person name="Takahashi Y."/>
            <person name="Iseki K."/>
            <person name="Muto C."/>
            <person name="Satou K."/>
            <person name="Teruya K."/>
            <person name="Shiroma A."/>
            <person name="Shimoji M."/>
            <person name="Hirano T."/>
            <person name="Itoh T."/>
            <person name="Kaga A."/>
            <person name="Tomooka N."/>
        </authorList>
    </citation>
    <scope>NUCLEOTIDE SEQUENCE [LARGE SCALE GENOMIC DNA]</scope>
    <source>
        <strain evidence="2">cv. Shumari</strain>
    </source>
</reference>
<evidence type="ECO:0000313" key="2">
    <source>
        <dbReference type="Proteomes" id="UP000291084"/>
    </source>
</evidence>
<keyword evidence="2" id="KW-1185">Reference proteome</keyword>
<organism evidence="1 2">
    <name type="scientific">Vigna angularis var. angularis</name>
    <dbReference type="NCBI Taxonomy" id="157739"/>
    <lineage>
        <taxon>Eukaryota</taxon>
        <taxon>Viridiplantae</taxon>
        <taxon>Streptophyta</taxon>
        <taxon>Embryophyta</taxon>
        <taxon>Tracheophyta</taxon>
        <taxon>Spermatophyta</taxon>
        <taxon>Magnoliopsida</taxon>
        <taxon>eudicotyledons</taxon>
        <taxon>Gunneridae</taxon>
        <taxon>Pentapetalae</taxon>
        <taxon>rosids</taxon>
        <taxon>fabids</taxon>
        <taxon>Fabales</taxon>
        <taxon>Fabaceae</taxon>
        <taxon>Papilionoideae</taxon>
        <taxon>50 kb inversion clade</taxon>
        <taxon>NPAAA clade</taxon>
        <taxon>indigoferoid/millettioid clade</taxon>
        <taxon>Phaseoleae</taxon>
        <taxon>Vigna</taxon>
    </lineage>
</organism>
<protein>
    <submittedName>
        <fullName evidence="1">Uncharacterized protein</fullName>
    </submittedName>
</protein>
<dbReference type="Proteomes" id="UP000291084">
    <property type="component" value="Chromosome 6"/>
</dbReference>
<name>A0A0S3SAR9_PHAAN</name>